<feature type="domain" description="UPF0506" evidence="2">
    <location>
        <begin position="66"/>
        <end position="116"/>
    </location>
</feature>
<dbReference type="Pfam" id="PF11703">
    <property type="entry name" value="UPF0506"/>
    <property type="match status" value="1"/>
</dbReference>
<protein>
    <recommendedName>
        <fullName evidence="2">UPF0506 domain-containing protein</fullName>
    </recommendedName>
</protein>
<name>A0A915P3G1_9BILA</name>
<accession>A0A915P3G1</accession>
<sequence>MSSINIFCLIFVSSTILILEFTHGQCIKYYGEGCNNEVKCCENLQCTRTFASGSRRARYQCLQSSCANFAQLCKATYDNCCYPLKCGTNGKCQACTENNNTCEFDNDCCIGYCKRDVGKVYGKCAI</sequence>
<keyword evidence="3" id="KW-1185">Reference proteome</keyword>
<organism evidence="3 4">
    <name type="scientific">Meloidogyne floridensis</name>
    <dbReference type="NCBI Taxonomy" id="298350"/>
    <lineage>
        <taxon>Eukaryota</taxon>
        <taxon>Metazoa</taxon>
        <taxon>Ecdysozoa</taxon>
        <taxon>Nematoda</taxon>
        <taxon>Chromadorea</taxon>
        <taxon>Rhabditida</taxon>
        <taxon>Tylenchina</taxon>
        <taxon>Tylenchomorpha</taxon>
        <taxon>Tylenchoidea</taxon>
        <taxon>Meloidogynidae</taxon>
        <taxon>Meloidogyninae</taxon>
        <taxon>Meloidogyne</taxon>
    </lineage>
</organism>
<keyword evidence="1" id="KW-0732">Signal</keyword>
<reference evidence="4" key="1">
    <citation type="submission" date="2022-11" db="UniProtKB">
        <authorList>
            <consortium name="WormBaseParasite"/>
        </authorList>
    </citation>
    <scope>IDENTIFICATION</scope>
</reference>
<dbReference type="AlphaFoldDB" id="A0A915P3G1"/>
<feature type="signal peptide" evidence="1">
    <location>
        <begin position="1"/>
        <end position="24"/>
    </location>
</feature>
<dbReference type="InterPro" id="IPR021712">
    <property type="entry name" value="UPF0506"/>
</dbReference>
<dbReference type="Proteomes" id="UP000887560">
    <property type="component" value="Unplaced"/>
</dbReference>
<dbReference type="WBParaSite" id="scf7180000423615.g11397">
    <property type="protein sequence ID" value="scf7180000423615.g11397"/>
    <property type="gene ID" value="scf7180000423615.g11397"/>
</dbReference>
<evidence type="ECO:0000313" key="3">
    <source>
        <dbReference type="Proteomes" id="UP000887560"/>
    </source>
</evidence>
<evidence type="ECO:0000256" key="1">
    <source>
        <dbReference type="SAM" id="SignalP"/>
    </source>
</evidence>
<evidence type="ECO:0000259" key="2">
    <source>
        <dbReference type="Pfam" id="PF11703"/>
    </source>
</evidence>
<evidence type="ECO:0000313" key="4">
    <source>
        <dbReference type="WBParaSite" id="scf7180000423615.g11397"/>
    </source>
</evidence>
<proteinExistence type="predicted"/>
<feature type="chain" id="PRO_5037917732" description="UPF0506 domain-containing protein" evidence="1">
    <location>
        <begin position="25"/>
        <end position="126"/>
    </location>
</feature>